<proteinExistence type="predicted"/>
<dbReference type="AlphaFoldDB" id="A0AAN8WQ24"/>
<comment type="caution">
    <text evidence="1">The sequence shown here is derived from an EMBL/GenBank/DDBJ whole genome shotgun (WGS) entry which is preliminary data.</text>
</comment>
<accession>A0AAN8WQ24</accession>
<organism evidence="1 2">
    <name type="scientific">Halocaridina rubra</name>
    <name type="common">Hawaiian red shrimp</name>
    <dbReference type="NCBI Taxonomy" id="373956"/>
    <lineage>
        <taxon>Eukaryota</taxon>
        <taxon>Metazoa</taxon>
        <taxon>Ecdysozoa</taxon>
        <taxon>Arthropoda</taxon>
        <taxon>Crustacea</taxon>
        <taxon>Multicrustacea</taxon>
        <taxon>Malacostraca</taxon>
        <taxon>Eumalacostraca</taxon>
        <taxon>Eucarida</taxon>
        <taxon>Decapoda</taxon>
        <taxon>Pleocyemata</taxon>
        <taxon>Caridea</taxon>
        <taxon>Atyoidea</taxon>
        <taxon>Atyidae</taxon>
        <taxon>Halocaridina</taxon>
    </lineage>
</organism>
<dbReference type="EMBL" id="JAXCGZ010017403">
    <property type="protein sequence ID" value="KAK7068156.1"/>
    <property type="molecule type" value="Genomic_DNA"/>
</dbReference>
<name>A0AAN8WQ24_HALRR</name>
<evidence type="ECO:0000313" key="2">
    <source>
        <dbReference type="Proteomes" id="UP001381693"/>
    </source>
</evidence>
<sequence>TIPQVSPLKELAIFVSFYNKSSRTCCQEYFQAKRSVTSMGNLLSMHSLEWRDVKNGVLNFM</sequence>
<keyword evidence="2" id="KW-1185">Reference proteome</keyword>
<gene>
    <name evidence="1" type="ORF">SK128_011987</name>
</gene>
<reference evidence="1 2" key="1">
    <citation type="submission" date="2023-11" db="EMBL/GenBank/DDBJ databases">
        <title>Halocaridina rubra genome assembly.</title>
        <authorList>
            <person name="Smith C."/>
        </authorList>
    </citation>
    <scope>NUCLEOTIDE SEQUENCE [LARGE SCALE GENOMIC DNA]</scope>
    <source>
        <strain evidence="1">EP-1</strain>
        <tissue evidence="1">Whole</tissue>
    </source>
</reference>
<feature type="non-terminal residue" evidence="1">
    <location>
        <position position="1"/>
    </location>
</feature>
<evidence type="ECO:0000313" key="1">
    <source>
        <dbReference type="EMBL" id="KAK7068156.1"/>
    </source>
</evidence>
<dbReference type="Proteomes" id="UP001381693">
    <property type="component" value="Unassembled WGS sequence"/>
</dbReference>
<protein>
    <submittedName>
        <fullName evidence="1">Uncharacterized protein</fullName>
    </submittedName>
</protein>